<dbReference type="Proteomes" id="UP000264006">
    <property type="component" value="Chromosome"/>
</dbReference>
<keyword evidence="2" id="KW-1185">Reference proteome</keyword>
<protein>
    <submittedName>
        <fullName evidence="1">Uncharacterized protein</fullName>
    </submittedName>
</protein>
<proteinExistence type="predicted"/>
<evidence type="ECO:0000313" key="1">
    <source>
        <dbReference type="EMBL" id="AXV06166.1"/>
    </source>
</evidence>
<evidence type="ECO:0000313" key="2">
    <source>
        <dbReference type="Proteomes" id="UP000264006"/>
    </source>
</evidence>
<organism evidence="1 2">
    <name type="scientific">Euzebya pacifica</name>
    <dbReference type="NCBI Taxonomy" id="1608957"/>
    <lineage>
        <taxon>Bacteria</taxon>
        <taxon>Bacillati</taxon>
        <taxon>Actinomycetota</taxon>
        <taxon>Nitriliruptoria</taxon>
        <taxon>Euzebyales</taxon>
    </lineage>
</organism>
<sequence length="82" mass="8798">MGWVMNNALRTESINRTVAVVVKHALDVDHAVDVLLAEFGFDHVFTALAAITGDTKAHQAMWIALATETFKDAGASKDVADS</sequence>
<gene>
    <name evidence="1" type="ORF">DVS28_a1468</name>
</gene>
<accession>A0A346XVB9</accession>
<dbReference type="AlphaFoldDB" id="A0A346XVB9"/>
<dbReference type="EMBL" id="CP031165">
    <property type="protein sequence ID" value="AXV06166.1"/>
    <property type="molecule type" value="Genomic_DNA"/>
</dbReference>
<reference evidence="1 2" key="1">
    <citation type="submission" date="2018-09" db="EMBL/GenBank/DDBJ databases">
        <title>Complete genome sequence of Euzebya sp. DY32-46 isolated from seawater of Pacific Ocean.</title>
        <authorList>
            <person name="Xu L."/>
            <person name="Wu Y.-H."/>
            <person name="Xu X.-W."/>
        </authorList>
    </citation>
    <scope>NUCLEOTIDE SEQUENCE [LARGE SCALE GENOMIC DNA]</scope>
    <source>
        <strain evidence="1 2">DY32-46</strain>
    </source>
</reference>
<dbReference type="KEGG" id="euz:DVS28_a1468"/>
<name>A0A346XVB9_9ACTN</name>